<dbReference type="InterPro" id="IPR050180">
    <property type="entry name" value="RNR_Ribonuclease"/>
</dbReference>
<protein>
    <submittedName>
        <fullName evidence="5">Ribonuclease R</fullName>
    </submittedName>
</protein>
<dbReference type="SMART" id="SM00955">
    <property type="entry name" value="RNB"/>
    <property type="match status" value="1"/>
</dbReference>
<dbReference type="InterPro" id="IPR001900">
    <property type="entry name" value="RNase_II/R"/>
</dbReference>
<feature type="domain" description="S1 motif" evidence="4">
    <location>
        <begin position="605"/>
        <end position="684"/>
    </location>
</feature>
<dbReference type="InterPro" id="IPR012340">
    <property type="entry name" value="NA-bd_OB-fold"/>
</dbReference>
<keyword evidence="3" id="KW-0269">Exonuclease</keyword>
<evidence type="ECO:0000313" key="6">
    <source>
        <dbReference type="Proteomes" id="UP000238348"/>
    </source>
</evidence>
<dbReference type="InterPro" id="IPR003029">
    <property type="entry name" value="S1_domain"/>
</dbReference>
<keyword evidence="1" id="KW-0540">Nuclease</keyword>
<dbReference type="GO" id="GO:0005829">
    <property type="term" value="C:cytosol"/>
    <property type="evidence" value="ECO:0007669"/>
    <property type="project" value="TreeGrafter"/>
</dbReference>
<evidence type="ECO:0000256" key="3">
    <source>
        <dbReference type="ARBA" id="ARBA00022839"/>
    </source>
</evidence>
<dbReference type="SUPFAM" id="SSF50249">
    <property type="entry name" value="Nucleic acid-binding proteins"/>
    <property type="match status" value="2"/>
</dbReference>
<keyword evidence="2" id="KW-0378">Hydrolase</keyword>
<evidence type="ECO:0000256" key="1">
    <source>
        <dbReference type="ARBA" id="ARBA00022722"/>
    </source>
</evidence>
<reference evidence="5 6" key="1">
    <citation type="submission" date="2015-09" db="EMBL/GenBank/DDBJ databases">
        <title>Sorangium comparison.</title>
        <authorList>
            <person name="Zaburannyi N."/>
            <person name="Bunk B."/>
            <person name="Overmann J."/>
            <person name="Mueller R."/>
        </authorList>
    </citation>
    <scope>NUCLEOTIDE SEQUENCE [LARGE SCALE GENOMIC DNA]</scope>
    <source>
        <strain evidence="5 6">So ce26</strain>
    </source>
</reference>
<dbReference type="PANTHER" id="PTHR23355">
    <property type="entry name" value="RIBONUCLEASE"/>
    <property type="match status" value="1"/>
</dbReference>
<dbReference type="GO" id="GO:0004540">
    <property type="term" value="F:RNA nuclease activity"/>
    <property type="evidence" value="ECO:0007669"/>
    <property type="project" value="InterPro"/>
</dbReference>
<name>A0A2L0F6X2_SORCE</name>
<dbReference type="PROSITE" id="PS01175">
    <property type="entry name" value="RIBONUCLEASE_II"/>
    <property type="match status" value="1"/>
</dbReference>
<evidence type="ECO:0000256" key="2">
    <source>
        <dbReference type="ARBA" id="ARBA00022801"/>
    </source>
</evidence>
<evidence type="ECO:0000259" key="4">
    <source>
        <dbReference type="PROSITE" id="PS50126"/>
    </source>
</evidence>
<dbReference type="PROSITE" id="PS50126">
    <property type="entry name" value="S1"/>
    <property type="match status" value="1"/>
</dbReference>
<dbReference type="Gene3D" id="2.40.50.140">
    <property type="entry name" value="Nucleic acid-binding proteins"/>
    <property type="match status" value="1"/>
</dbReference>
<organism evidence="5 6">
    <name type="scientific">Sorangium cellulosum</name>
    <name type="common">Polyangium cellulosum</name>
    <dbReference type="NCBI Taxonomy" id="56"/>
    <lineage>
        <taxon>Bacteria</taxon>
        <taxon>Pseudomonadati</taxon>
        <taxon>Myxococcota</taxon>
        <taxon>Polyangia</taxon>
        <taxon>Polyangiales</taxon>
        <taxon>Polyangiaceae</taxon>
        <taxon>Sorangium</taxon>
    </lineage>
</organism>
<dbReference type="GO" id="GO:0006402">
    <property type="term" value="P:mRNA catabolic process"/>
    <property type="evidence" value="ECO:0007669"/>
    <property type="project" value="TreeGrafter"/>
</dbReference>
<sequence length="690" mass="73134">MCARRGRDDVMSSDLQYLPCCGNFTCGVAVVFRATRGSKTPGPGVPSAPMHALVRGRISVNPRGFGFLNIEASPARSGAAPLGPATAFVTPPDLNPFLDGDVVDAMVVEAEPGRYSASQLALVHRDRTELFGTVVSHAKRPHLRVDRLVSNTDWPFKPGSADDLAEGTAVVAVLEGAVVVPARVVAPGADLGIERCLARNGVHAVFPAEVIEAARAAAAASIERELSRGRRDLRELTTVTIDAPVTTDIDDAVAVIPAGPDGALRVLVSIADVDALVPEGSPLDLEARARGTSVYLAGRVIPMLPEAISSEAASLLPGVDRLAVTVELRIDAEGGVTSIDLHESVIRSHARLSYDAVEEYLTTGRSAGVPEAAAPVVRWLRTAAARLSTVRAARGGVELDREEAYVTLDAETREPTAVSPRADTGAHRLIERLMVAANEAVASWLVARGLPCIFRVHDEPTEERVRALERFAHNFGVEAGFGPRLSPRGLAAFEAQFRGSGIAPAIRTVLGKALGPARYTAEPGLHFGLGAPLYLHFTSPIRRYADLAVHRVVKQYLQGRREQHVDAEALASLAHHLNARARSAAKAETERHRMLVARLFASRIGEEIDGNIVAIKPFGLVVQMVESGATGTIALEALPDGPYRPDAAAQALIGASRRYGVGESVRVAIAATNEELGRVELVPAGARDAS</sequence>
<proteinExistence type="predicted"/>
<dbReference type="InterPro" id="IPR022966">
    <property type="entry name" value="RNase_II/R_CS"/>
</dbReference>
<gene>
    <name evidence="5" type="primary">vacB</name>
    <name evidence="5" type="ORF">SOCE26_087850</name>
</gene>
<dbReference type="Proteomes" id="UP000238348">
    <property type="component" value="Chromosome"/>
</dbReference>
<dbReference type="AlphaFoldDB" id="A0A2L0F6X2"/>
<evidence type="ECO:0000313" key="5">
    <source>
        <dbReference type="EMBL" id="AUX47267.1"/>
    </source>
</evidence>
<dbReference type="EMBL" id="CP012673">
    <property type="protein sequence ID" value="AUX47267.1"/>
    <property type="molecule type" value="Genomic_DNA"/>
</dbReference>
<dbReference type="PANTHER" id="PTHR23355:SF9">
    <property type="entry name" value="DIS3-LIKE EXONUCLEASE 2"/>
    <property type="match status" value="1"/>
</dbReference>
<dbReference type="GO" id="GO:0004527">
    <property type="term" value="F:exonuclease activity"/>
    <property type="evidence" value="ECO:0007669"/>
    <property type="project" value="UniProtKB-KW"/>
</dbReference>
<accession>A0A2L0F6X2</accession>
<dbReference type="GO" id="GO:0003723">
    <property type="term" value="F:RNA binding"/>
    <property type="evidence" value="ECO:0007669"/>
    <property type="project" value="InterPro"/>
</dbReference>
<dbReference type="Pfam" id="PF00773">
    <property type="entry name" value="RNB"/>
    <property type="match status" value="1"/>
</dbReference>